<evidence type="ECO:0000313" key="3">
    <source>
        <dbReference type="Proteomes" id="UP000070133"/>
    </source>
</evidence>
<dbReference type="EMBL" id="LFZN01000265">
    <property type="protein sequence ID" value="KXS94707.1"/>
    <property type="molecule type" value="Genomic_DNA"/>
</dbReference>
<dbReference type="InterPro" id="IPR002575">
    <property type="entry name" value="Aminoglycoside_PTrfase"/>
</dbReference>
<dbReference type="PANTHER" id="PTHR21310:SF37">
    <property type="entry name" value="AMINOGLYCOSIDE PHOSPHOTRANSFERASE DOMAIN-CONTAINING PROTEIN"/>
    <property type="match status" value="1"/>
</dbReference>
<gene>
    <name evidence="2" type="ORF">AC578_3850</name>
</gene>
<dbReference type="STRING" id="321146.A0A139GWX6"/>
<dbReference type="InterPro" id="IPR051678">
    <property type="entry name" value="AGP_Transferase"/>
</dbReference>
<dbReference type="Pfam" id="PF01636">
    <property type="entry name" value="APH"/>
    <property type="match status" value="1"/>
</dbReference>
<proteinExistence type="predicted"/>
<dbReference type="PANTHER" id="PTHR21310">
    <property type="entry name" value="AMINOGLYCOSIDE PHOSPHOTRANSFERASE-RELATED-RELATED"/>
    <property type="match status" value="1"/>
</dbReference>
<keyword evidence="3" id="KW-1185">Reference proteome</keyword>
<feature type="domain" description="Aminoglycoside phosphotransferase" evidence="1">
    <location>
        <begin position="287"/>
        <end position="363"/>
    </location>
</feature>
<dbReference type="Proteomes" id="UP000070133">
    <property type="component" value="Unassembled WGS sequence"/>
</dbReference>
<reference evidence="2 3" key="1">
    <citation type="submission" date="2015-07" db="EMBL/GenBank/DDBJ databases">
        <title>Comparative genomics of the Sigatoka disease complex on banana suggests a link between parallel evolutionary changes in Pseudocercospora fijiensis and Pseudocercospora eumusae and increased virulence on the banana host.</title>
        <authorList>
            <person name="Chang T.-C."/>
            <person name="Salvucci A."/>
            <person name="Crous P.W."/>
            <person name="Stergiopoulos I."/>
        </authorList>
    </citation>
    <scope>NUCLEOTIDE SEQUENCE [LARGE SCALE GENOMIC DNA]</scope>
    <source>
        <strain evidence="2 3">CBS 114824</strain>
    </source>
</reference>
<dbReference type="AlphaFoldDB" id="A0A139GWX6"/>
<evidence type="ECO:0000259" key="1">
    <source>
        <dbReference type="Pfam" id="PF01636"/>
    </source>
</evidence>
<organism evidence="2 3">
    <name type="scientific">Pseudocercospora eumusae</name>
    <dbReference type="NCBI Taxonomy" id="321146"/>
    <lineage>
        <taxon>Eukaryota</taxon>
        <taxon>Fungi</taxon>
        <taxon>Dikarya</taxon>
        <taxon>Ascomycota</taxon>
        <taxon>Pezizomycotina</taxon>
        <taxon>Dothideomycetes</taxon>
        <taxon>Dothideomycetidae</taxon>
        <taxon>Mycosphaerellales</taxon>
        <taxon>Mycosphaerellaceae</taxon>
        <taxon>Pseudocercospora</taxon>
    </lineage>
</organism>
<dbReference type="OrthoDB" id="3645574at2759"/>
<sequence>MLLSNGQRISLNSALRSDRNFLHRLKTSDVVRELQESLWSSRATLESICAYHLGLDPSRCAVGDRSTWMRGQFNICVPITATRLDGTCSRVVFRCPIPHKVGSQQNGGEEKVRAEAANYAYVQEECPEIPIAALIGFGFRELHFTHQDYLGILSRTLHCIKRLMFWIRARKAPSHYAPRQGLRFALSTPYLLLDFIEPSRGRMLSDYGLPLLDHDKRRENLYRSLSRLFLSLARRQQRSIGALRFDDTGFIRLVGPPLLCSHVILENETGVQGLSRIYTTMERFIYDLMAFRDRAFRAQPNAAHDEDDCRLQMAHSVLARAVTPQIIDCNAPFALQLTDLHASNIFVDETWNITGVIDLEFMCSLPTVMLSVPYWLAGKYLDGIDAEKHAIVHADFMKIFQSEATASEQGALSRAIQESWESGAYWLYHAITSIDTLPFAVEDRLWPLFGFHPSMEEAETFSNWLSHFWSRDSCSFVAQKVADKERYSRELRQHFDDVK</sequence>
<evidence type="ECO:0000313" key="2">
    <source>
        <dbReference type="EMBL" id="KXS94707.1"/>
    </source>
</evidence>
<protein>
    <recommendedName>
        <fullName evidence="1">Aminoglycoside phosphotransferase domain-containing protein</fullName>
    </recommendedName>
</protein>
<name>A0A139GWX6_9PEZI</name>
<accession>A0A139GWX6</accession>
<comment type="caution">
    <text evidence="2">The sequence shown here is derived from an EMBL/GenBank/DDBJ whole genome shotgun (WGS) entry which is preliminary data.</text>
</comment>